<organism evidence="2 3">
    <name type="scientific">Pleuronectes platessa</name>
    <name type="common">European plaice</name>
    <dbReference type="NCBI Taxonomy" id="8262"/>
    <lineage>
        <taxon>Eukaryota</taxon>
        <taxon>Metazoa</taxon>
        <taxon>Chordata</taxon>
        <taxon>Craniata</taxon>
        <taxon>Vertebrata</taxon>
        <taxon>Euteleostomi</taxon>
        <taxon>Actinopterygii</taxon>
        <taxon>Neopterygii</taxon>
        <taxon>Teleostei</taxon>
        <taxon>Neoteleostei</taxon>
        <taxon>Acanthomorphata</taxon>
        <taxon>Carangaria</taxon>
        <taxon>Pleuronectiformes</taxon>
        <taxon>Pleuronectoidei</taxon>
        <taxon>Pleuronectidae</taxon>
        <taxon>Pleuronectes</taxon>
    </lineage>
</organism>
<keyword evidence="3" id="KW-1185">Reference proteome</keyword>
<proteinExistence type="predicted"/>
<comment type="caution">
    <text evidence="2">The sequence shown here is derived from an EMBL/GenBank/DDBJ whole genome shotgun (WGS) entry which is preliminary data.</text>
</comment>
<evidence type="ECO:0000313" key="3">
    <source>
        <dbReference type="Proteomes" id="UP001153269"/>
    </source>
</evidence>
<sequence>MGFTFREPPSPQTAPGDYSGCVSTLSSKLLEIEERNNSTNMRHIEFEAGWLLRPPKEYGRRLTEQLQVISSPWEVVSEVFPEVLQGFWLPPQPPSSTCPPRSPVKRHDEGYRGCHHCPVQFTPLLLSVISAKLQQHQQSSPHYGSKRRFGDGEGKVVL</sequence>
<feature type="region of interest" description="Disordered" evidence="1">
    <location>
        <begin position="137"/>
        <end position="158"/>
    </location>
</feature>
<protein>
    <submittedName>
        <fullName evidence="2">Uncharacterized protein</fullName>
    </submittedName>
</protein>
<dbReference type="Proteomes" id="UP001153269">
    <property type="component" value="Unassembled WGS sequence"/>
</dbReference>
<evidence type="ECO:0000313" key="2">
    <source>
        <dbReference type="EMBL" id="CAB1449240.1"/>
    </source>
</evidence>
<dbReference type="AlphaFoldDB" id="A0A9N7VGJ0"/>
<gene>
    <name evidence="2" type="ORF">PLEPLA_LOCUS36921</name>
</gene>
<accession>A0A9N7VGJ0</accession>
<dbReference type="EMBL" id="CADEAL010004007">
    <property type="protein sequence ID" value="CAB1449240.1"/>
    <property type="molecule type" value="Genomic_DNA"/>
</dbReference>
<name>A0A9N7VGJ0_PLEPL</name>
<reference evidence="2" key="1">
    <citation type="submission" date="2020-03" db="EMBL/GenBank/DDBJ databases">
        <authorList>
            <person name="Weist P."/>
        </authorList>
    </citation>
    <scope>NUCLEOTIDE SEQUENCE</scope>
</reference>
<evidence type="ECO:0000256" key="1">
    <source>
        <dbReference type="SAM" id="MobiDB-lite"/>
    </source>
</evidence>
<feature type="compositionally biased region" description="Basic and acidic residues" evidence="1">
    <location>
        <begin position="148"/>
        <end position="158"/>
    </location>
</feature>